<name>A0AB35U2I1_9FIRM</name>
<dbReference type="InterPro" id="IPR029063">
    <property type="entry name" value="SAM-dependent_MTases_sf"/>
</dbReference>
<gene>
    <name evidence="3" type="ORF">MOZ60_06240</name>
</gene>
<evidence type="ECO:0000259" key="2">
    <source>
        <dbReference type="PROSITE" id="PS50937"/>
    </source>
</evidence>
<keyword evidence="4" id="KW-1185">Reference proteome</keyword>
<evidence type="ECO:0000256" key="1">
    <source>
        <dbReference type="ARBA" id="ARBA00023125"/>
    </source>
</evidence>
<dbReference type="CDD" id="cd02440">
    <property type="entry name" value="AdoMet_MTases"/>
    <property type="match status" value="1"/>
</dbReference>
<evidence type="ECO:0000313" key="4">
    <source>
        <dbReference type="Proteomes" id="UP001286174"/>
    </source>
</evidence>
<dbReference type="EMBL" id="JALBUR010000012">
    <property type="protein sequence ID" value="MDX8419690.1"/>
    <property type="molecule type" value="Genomic_DNA"/>
</dbReference>
<dbReference type="InterPro" id="IPR013216">
    <property type="entry name" value="Methyltransf_11"/>
</dbReference>
<dbReference type="PRINTS" id="PR00040">
    <property type="entry name" value="HTHMERR"/>
</dbReference>
<dbReference type="Pfam" id="PF08241">
    <property type="entry name" value="Methyltransf_11"/>
    <property type="match status" value="1"/>
</dbReference>
<dbReference type="PROSITE" id="PS50937">
    <property type="entry name" value="HTH_MERR_2"/>
    <property type="match status" value="1"/>
</dbReference>
<sequence length="393" mass="44688">MTKKGFYSSGEFAARAHVSLRTVRYYDRIGLLSPSAHSDAGARLYNDADLGRMQQILLYKYLGFSLDDIREMTMAGADQHFLLETMRVQQKLVQERIGQMQAVAEALSSTMSALKKGQEVDYDHMLALIDSDAMERSLKTQYQNAANITARIRLHSLYSTNPLGWFVWLYQQASIQDGMKILEIGCGNGALWQQNLSVLPPHVQIVLSDISAGMIHDVQNRFRNDARFSCMVFDAAHMPFDDNSFDLVIANHMLFYCDDLSQVLQECARVLKVNGHLEASTYSSRHMKEITELVQSFSPQIVLSKDKLYEKFGLDHGAQLLSPYFRDIERRKYQDSIVLHEAEPLIAYILSCHGNQNQLLLDRYKEFHDYVVKMTAGGFTITKDAGVFLAVKK</sequence>
<dbReference type="Gene3D" id="3.40.50.150">
    <property type="entry name" value="Vaccinia Virus protein VP39"/>
    <property type="match status" value="1"/>
</dbReference>
<dbReference type="Proteomes" id="UP001286174">
    <property type="component" value="Unassembled WGS sequence"/>
</dbReference>
<dbReference type="GO" id="GO:0003677">
    <property type="term" value="F:DNA binding"/>
    <property type="evidence" value="ECO:0007669"/>
    <property type="project" value="UniProtKB-KW"/>
</dbReference>
<evidence type="ECO:0000313" key="3">
    <source>
        <dbReference type="EMBL" id="MDX8419690.1"/>
    </source>
</evidence>
<dbReference type="PANTHER" id="PTHR30204:SF90">
    <property type="entry name" value="HTH-TYPE TRANSCRIPTIONAL ACTIVATOR MTA"/>
    <property type="match status" value="1"/>
</dbReference>
<protein>
    <submittedName>
        <fullName evidence="3">MerR family transcriptional regulator</fullName>
    </submittedName>
</protein>
<dbReference type="SMART" id="SM00422">
    <property type="entry name" value="HTH_MERR"/>
    <property type="match status" value="1"/>
</dbReference>
<reference evidence="3 4" key="1">
    <citation type="submission" date="2022-03" db="EMBL/GenBank/DDBJ databases">
        <title>Novel taxa within the pig intestine.</title>
        <authorList>
            <person name="Wylensek D."/>
            <person name="Bishof K."/>
            <person name="Afrizal A."/>
            <person name="Clavel T."/>
        </authorList>
    </citation>
    <scope>NUCLEOTIDE SEQUENCE [LARGE SCALE GENOMIC DNA]</scope>
    <source>
        <strain evidence="3 4">CLA-KB-P133</strain>
    </source>
</reference>
<dbReference type="RefSeq" id="WP_370596017.1">
    <property type="nucleotide sequence ID" value="NZ_JALBUR010000012.1"/>
</dbReference>
<dbReference type="GO" id="GO:0008757">
    <property type="term" value="F:S-adenosylmethionine-dependent methyltransferase activity"/>
    <property type="evidence" value="ECO:0007669"/>
    <property type="project" value="InterPro"/>
</dbReference>
<accession>A0AB35U2I1</accession>
<dbReference type="AlphaFoldDB" id="A0AB35U2I1"/>
<dbReference type="GO" id="GO:0003700">
    <property type="term" value="F:DNA-binding transcription factor activity"/>
    <property type="evidence" value="ECO:0007669"/>
    <property type="project" value="InterPro"/>
</dbReference>
<dbReference type="InterPro" id="IPR009061">
    <property type="entry name" value="DNA-bd_dom_put_sf"/>
</dbReference>
<proteinExistence type="predicted"/>
<dbReference type="InterPro" id="IPR000551">
    <property type="entry name" value="MerR-type_HTH_dom"/>
</dbReference>
<dbReference type="CDD" id="cd01106">
    <property type="entry name" value="HTH_TipAL-Mta"/>
    <property type="match status" value="1"/>
</dbReference>
<dbReference type="InterPro" id="IPR047057">
    <property type="entry name" value="MerR_fam"/>
</dbReference>
<dbReference type="PANTHER" id="PTHR30204">
    <property type="entry name" value="REDOX-CYCLING DRUG-SENSING TRANSCRIPTIONAL ACTIVATOR SOXR"/>
    <property type="match status" value="1"/>
</dbReference>
<comment type="caution">
    <text evidence="3">The sequence shown here is derived from an EMBL/GenBank/DDBJ whole genome shotgun (WGS) entry which is preliminary data.</text>
</comment>
<keyword evidence="1" id="KW-0238">DNA-binding</keyword>
<dbReference type="SUPFAM" id="SSF46955">
    <property type="entry name" value="Putative DNA-binding domain"/>
    <property type="match status" value="1"/>
</dbReference>
<dbReference type="Gene3D" id="1.10.1660.10">
    <property type="match status" value="1"/>
</dbReference>
<dbReference type="Pfam" id="PF13411">
    <property type="entry name" value="MerR_1"/>
    <property type="match status" value="1"/>
</dbReference>
<dbReference type="SUPFAM" id="SSF53335">
    <property type="entry name" value="S-adenosyl-L-methionine-dependent methyltransferases"/>
    <property type="match status" value="1"/>
</dbReference>
<feature type="domain" description="HTH merR-type" evidence="2">
    <location>
        <begin position="10"/>
        <end position="75"/>
    </location>
</feature>
<organism evidence="3 4">
    <name type="scientific">Grylomicrobium aquisgranensis</name>
    <dbReference type="NCBI Taxonomy" id="2926318"/>
    <lineage>
        <taxon>Bacteria</taxon>
        <taxon>Bacillati</taxon>
        <taxon>Bacillota</taxon>
        <taxon>Erysipelotrichia</taxon>
        <taxon>Erysipelotrichales</taxon>
        <taxon>Erysipelotrichaceae</taxon>
        <taxon>Grylomicrobium</taxon>
    </lineage>
</organism>